<organism evidence="6 7">
    <name type="scientific">Gopherus agassizii</name>
    <name type="common">Agassiz's desert tortoise</name>
    <dbReference type="NCBI Taxonomy" id="38772"/>
    <lineage>
        <taxon>Eukaryota</taxon>
        <taxon>Metazoa</taxon>
        <taxon>Chordata</taxon>
        <taxon>Craniata</taxon>
        <taxon>Vertebrata</taxon>
        <taxon>Euteleostomi</taxon>
        <taxon>Archelosauria</taxon>
        <taxon>Testudinata</taxon>
        <taxon>Testudines</taxon>
        <taxon>Cryptodira</taxon>
        <taxon>Durocryptodira</taxon>
        <taxon>Testudinoidea</taxon>
        <taxon>Testudinidae</taxon>
        <taxon>Gopherus</taxon>
    </lineage>
</organism>
<dbReference type="GO" id="GO:0046872">
    <property type="term" value="F:metal ion binding"/>
    <property type="evidence" value="ECO:0007669"/>
    <property type="project" value="UniProtKB-KW"/>
</dbReference>
<dbReference type="Proteomes" id="UP000291020">
    <property type="component" value="Unassembled WGS sequence"/>
</dbReference>
<evidence type="ECO:0000256" key="3">
    <source>
        <dbReference type="PIRSR" id="PIRSR603782-1"/>
    </source>
</evidence>
<dbReference type="Gene3D" id="3.40.30.10">
    <property type="entry name" value="Glutaredoxin"/>
    <property type="match status" value="1"/>
</dbReference>
<evidence type="ECO:0000256" key="1">
    <source>
        <dbReference type="ARBA" id="ARBA00004434"/>
    </source>
</evidence>
<dbReference type="STRING" id="38772.ENSGAGP00000026640"/>
<keyword evidence="7" id="KW-1185">Reference proteome</keyword>
<evidence type="ECO:0000256" key="2">
    <source>
        <dbReference type="ARBA" id="ARBA00010996"/>
    </source>
</evidence>
<dbReference type="InterPro" id="IPR003782">
    <property type="entry name" value="SCO1/SenC"/>
</dbReference>
<dbReference type="Ensembl" id="ENSGAGT00000030278.1">
    <property type="protein sequence ID" value="ENSGAGP00000026640.1"/>
    <property type="gene ID" value="ENSGAGG00000019400.1"/>
</dbReference>
<accession>A0A452IFW7</accession>
<name>A0A452IFW7_9SAUR</name>
<reference evidence="6" key="2">
    <citation type="submission" date="2025-08" db="UniProtKB">
        <authorList>
            <consortium name="Ensembl"/>
        </authorList>
    </citation>
    <scope>IDENTIFICATION</scope>
</reference>
<comment type="subcellular location">
    <subcellularLocation>
        <location evidence="1">Mitochondrion inner membrane</location>
        <topology evidence="1">Single-pass membrane protein</topology>
    </subcellularLocation>
</comment>
<dbReference type="Pfam" id="PF02630">
    <property type="entry name" value="SCO1-SenC"/>
    <property type="match status" value="1"/>
</dbReference>
<dbReference type="CDD" id="cd02968">
    <property type="entry name" value="SCO"/>
    <property type="match status" value="1"/>
</dbReference>
<evidence type="ECO:0000256" key="4">
    <source>
        <dbReference type="PIRSR" id="PIRSR603782-2"/>
    </source>
</evidence>
<feature type="region of interest" description="Disordered" evidence="5">
    <location>
        <begin position="47"/>
        <end position="68"/>
    </location>
</feature>
<dbReference type="SUPFAM" id="SSF52833">
    <property type="entry name" value="Thioredoxin-like"/>
    <property type="match status" value="1"/>
</dbReference>
<comment type="similarity">
    <text evidence="2">Belongs to the SCO1/2 family.</text>
</comment>
<sequence>MGRDRGADSRWGGEPRAGLAGGCRSGVRGTVRAAGWESRAGLAGGCRSGVRGTSRPGGARGSDARGLWDSSTVESPGLQWEGRCWKAGAWSICRAVGALPRMFQTFPLRSRWPLTPCAAKQLSLQGRSWAFQERAQSRPPAGCARWLVSTANKTVWPSPCLKTWEVGRSGYTKPARWFPGAAAGTHQQRWAAQTLSWNTVTRRQFSQGAPSTGSSAPRIQLGTRLLITCLFGGAALGTWLYLHSEKGRQQKLQRIQELKKLAIGQGDFHLVDHTGQPRSKADFLGQWVLLYFGFTHCPDICPEELEKMSQVVQLLDQEPQLPRVQPIFITVDPERDDVAAVAKYVREFHPRLLGLTGSPEHVREAGRAYRVYYSAGPRDEDNDYIVDHTVIIYLLSPDGLFLDYYNRSKSEAQIVQSIRGHMETYQRLFS</sequence>
<feature type="disulfide bond" description="Redox-active" evidence="4">
    <location>
        <begin position="297"/>
        <end position="301"/>
    </location>
</feature>
<proteinExistence type="inferred from homology"/>
<protein>
    <submittedName>
        <fullName evidence="6">Uncharacterized protein</fullName>
    </submittedName>
</protein>
<dbReference type="InterPro" id="IPR036249">
    <property type="entry name" value="Thioredoxin-like_sf"/>
</dbReference>
<dbReference type="GO" id="GO:0033617">
    <property type="term" value="P:mitochondrial respiratory chain complex IV assembly"/>
    <property type="evidence" value="ECO:0007669"/>
    <property type="project" value="TreeGrafter"/>
</dbReference>
<feature type="binding site" evidence="3">
    <location>
        <position position="388"/>
    </location>
    <ligand>
        <name>Cu cation</name>
        <dbReference type="ChEBI" id="CHEBI:23378"/>
    </ligand>
</feature>
<dbReference type="PANTHER" id="PTHR12151:SF2">
    <property type="entry name" value="PROTEIN SCO2 HOMOLOG, MITOCHONDRIAL"/>
    <property type="match status" value="1"/>
</dbReference>
<feature type="binding site" evidence="3">
    <location>
        <position position="301"/>
    </location>
    <ligand>
        <name>Cu cation</name>
        <dbReference type="ChEBI" id="CHEBI:23378"/>
    </ligand>
</feature>
<dbReference type="AlphaFoldDB" id="A0A452IFW7"/>
<feature type="binding site" evidence="3">
    <location>
        <position position="297"/>
    </location>
    <ligand>
        <name>Cu cation</name>
        <dbReference type="ChEBI" id="CHEBI:23378"/>
    </ligand>
</feature>
<dbReference type="PANTHER" id="PTHR12151">
    <property type="entry name" value="ELECTRON TRANSPORT PROTIN SCO1/SENC FAMILY MEMBER"/>
    <property type="match status" value="1"/>
</dbReference>
<dbReference type="GO" id="GO:0005743">
    <property type="term" value="C:mitochondrial inner membrane"/>
    <property type="evidence" value="ECO:0007669"/>
    <property type="project" value="UniProtKB-SubCell"/>
</dbReference>
<evidence type="ECO:0000313" key="6">
    <source>
        <dbReference type="Ensembl" id="ENSGAGP00000026640.1"/>
    </source>
</evidence>
<keyword evidence="3" id="KW-0186">Copper</keyword>
<reference evidence="7" key="1">
    <citation type="journal article" date="2017" name="PLoS ONE">
        <title>The Agassiz's desert tortoise genome provides a resource for the conservation of a threatened species.</title>
        <authorList>
            <person name="Tollis M."/>
            <person name="DeNardo D.F."/>
            <person name="Cornelius J.A."/>
            <person name="Dolby G.A."/>
            <person name="Edwards T."/>
            <person name="Henen B.T."/>
            <person name="Karl A.E."/>
            <person name="Murphy R.W."/>
            <person name="Kusumi K."/>
        </authorList>
    </citation>
    <scope>NUCLEOTIDE SEQUENCE [LARGE SCALE GENOMIC DNA]</scope>
</reference>
<reference evidence="6" key="3">
    <citation type="submission" date="2025-09" db="UniProtKB">
        <authorList>
            <consortium name="Ensembl"/>
        </authorList>
    </citation>
    <scope>IDENTIFICATION</scope>
</reference>
<evidence type="ECO:0000313" key="7">
    <source>
        <dbReference type="Proteomes" id="UP000291020"/>
    </source>
</evidence>
<dbReference type="FunFam" id="3.40.30.10:FF:000013">
    <property type="entry name" value="Blast:Protein SCO1 homolog, mitochondrial"/>
    <property type="match status" value="1"/>
</dbReference>
<evidence type="ECO:0000256" key="5">
    <source>
        <dbReference type="SAM" id="MobiDB-lite"/>
    </source>
</evidence>
<keyword evidence="3" id="KW-0479">Metal-binding</keyword>
<keyword evidence="4" id="KW-1015">Disulfide bond</keyword>